<evidence type="ECO:0000256" key="6">
    <source>
        <dbReference type="ARBA" id="ARBA00023136"/>
    </source>
</evidence>
<sequence length="138" mass="15340">MKLVGTLPERVGFLHAVPIFDLFALLLVALLLGQSFMSQSGVQVELPVSRYQIARLSDASTITLTPGNPPVLWLEREQVSEKELLERLKQIRAETSGIPNVCIRSDQSISSEYERRVAEEALQAGFRVYLVGKSLGKE</sequence>
<evidence type="ECO:0000256" key="2">
    <source>
        <dbReference type="ARBA" id="ARBA00005811"/>
    </source>
</evidence>
<protein>
    <recommendedName>
        <fullName evidence="11">Biopolymer transport protein ExbD/TolR</fullName>
    </recommendedName>
</protein>
<dbReference type="Pfam" id="PF02472">
    <property type="entry name" value="ExbD"/>
    <property type="match status" value="1"/>
</dbReference>
<keyword evidence="10" id="KW-1185">Reference proteome</keyword>
<name>A0ABN6HAP4_9BACT</name>
<accession>A0ABN6HAP4</accession>
<evidence type="ECO:0000313" key="10">
    <source>
        <dbReference type="Proteomes" id="UP001374893"/>
    </source>
</evidence>
<evidence type="ECO:0000256" key="3">
    <source>
        <dbReference type="ARBA" id="ARBA00022475"/>
    </source>
</evidence>
<dbReference type="RefSeq" id="WP_338686268.1">
    <property type="nucleotide sequence ID" value="NZ_AP024702.1"/>
</dbReference>
<evidence type="ECO:0000256" key="7">
    <source>
        <dbReference type="RuleBase" id="RU003879"/>
    </source>
</evidence>
<dbReference type="Proteomes" id="UP001374893">
    <property type="component" value="Chromosome"/>
</dbReference>
<comment type="similarity">
    <text evidence="2 7">Belongs to the ExbD/TolR family.</text>
</comment>
<evidence type="ECO:0000256" key="1">
    <source>
        <dbReference type="ARBA" id="ARBA00004162"/>
    </source>
</evidence>
<keyword evidence="4 7" id="KW-0812">Transmembrane</keyword>
<evidence type="ECO:0000256" key="5">
    <source>
        <dbReference type="ARBA" id="ARBA00022989"/>
    </source>
</evidence>
<comment type="subcellular location">
    <subcellularLocation>
        <location evidence="1">Cell membrane</location>
        <topology evidence="1">Single-pass membrane protein</topology>
    </subcellularLocation>
    <subcellularLocation>
        <location evidence="7">Cell membrane</location>
        <topology evidence="7">Single-pass type II membrane protein</topology>
    </subcellularLocation>
</comment>
<evidence type="ECO:0008006" key="11">
    <source>
        <dbReference type="Google" id="ProtNLM"/>
    </source>
</evidence>
<keyword evidence="7" id="KW-0653">Protein transport</keyword>
<evidence type="ECO:0000256" key="4">
    <source>
        <dbReference type="ARBA" id="ARBA00022692"/>
    </source>
</evidence>
<evidence type="ECO:0000256" key="8">
    <source>
        <dbReference type="SAM" id="Phobius"/>
    </source>
</evidence>
<proteinExistence type="inferred from homology"/>
<feature type="transmembrane region" description="Helical" evidence="8">
    <location>
        <begin position="12"/>
        <end position="32"/>
    </location>
</feature>
<reference evidence="9 10" key="1">
    <citation type="submission" date="2021-06" db="EMBL/GenBank/DDBJ databases">
        <title>Complete genome of Haloferula helveola possessing various polysaccharide degrading enzymes.</title>
        <authorList>
            <person name="Takami H."/>
            <person name="Huang C."/>
            <person name="Hamasaki K."/>
        </authorList>
    </citation>
    <scope>NUCLEOTIDE SEQUENCE [LARGE SCALE GENOMIC DNA]</scope>
    <source>
        <strain evidence="9 10">CN-1</strain>
    </source>
</reference>
<gene>
    <name evidence="9" type="ORF">HAHE_35050</name>
</gene>
<dbReference type="InterPro" id="IPR003400">
    <property type="entry name" value="ExbD"/>
</dbReference>
<keyword evidence="7" id="KW-0813">Transport</keyword>
<keyword evidence="6 8" id="KW-0472">Membrane</keyword>
<keyword evidence="3" id="KW-1003">Cell membrane</keyword>
<organism evidence="9 10">
    <name type="scientific">Haloferula helveola</name>
    <dbReference type="NCBI Taxonomy" id="490095"/>
    <lineage>
        <taxon>Bacteria</taxon>
        <taxon>Pseudomonadati</taxon>
        <taxon>Verrucomicrobiota</taxon>
        <taxon>Verrucomicrobiia</taxon>
        <taxon>Verrucomicrobiales</taxon>
        <taxon>Verrucomicrobiaceae</taxon>
        <taxon>Haloferula</taxon>
    </lineage>
</organism>
<keyword evidence="5 8" id="KW-1133">Transmembrane helix</keyword>
<evidence type="ECO:0000313" key="9">
    <source>
        <dbReference type="EMBL" id="BCX49597.1"/>
    </source>
</evidence>
<dbReference type="EMBL" id="AP024702">
    <property type="protein sequence ID" value="BCX49597.1"/>
    <property type="molecule type" value="Genomic_DNA"/>
</dbReference>